<feature type="coiled-coil region" evidence="1">
    <location>
        <begin position="5"/>
        <end position="70"/>
    </location>
</feature>
<evidence type="ECO:0000313" key="3">
    <source>
        <dbReference type="Proteomes" id="UP000812277"/>
    </source>
</evidence>
<reference evidence="2 3" key="1">
    <citation type="submission" date="2021-07" db="EMBL/GenBank/DDBJ databases">
        <title>Paenibacillus radiodurans sp. nov., isolated from the southeastern edge of Tengger Desert.</title>
        <authorList>
            <person name="Zhang G."/>
        </authorList>
    </citation>
    <scope>NUCLEOTIDE SEQUENCE [LARGE SCALE GENOMIC DNA]</scope>
    <source>
        <strain evidence="2 3">DT7-4</strain>
    </source>
</reference>
<evidence type="ECO:0000256" key="1">
    <source>
        <dbReference type="SAM" id="Coils"/>
    </source>
</evidence>
<evidence type="ECO:0000313" key="2">
    <source>
        <dbReference type="EMBL" id="MBW7475224.1"/>
    </source>
</evidence>
<organism evidence="2 3">
    <name type="scientific">Paenibacillus oenotherae</name>
    <dbReference type="NCBI Taxonomy" id="1435645"/>
    <lineage>
        <taxon>Bacteria</taxon>
        <taxon>Bacillati</taxon>
        <taxon>Bacillota</taxon>
        <taxon>Bacilli</taxon>
        <taxon>Bacillales</taxon>
        <taxon>Paenibacillaceae</taxon>
        <taxon>Paenibacillus</taxon>
    </lineage>
</organism>
<dbReference type="Proteomes" id="UP000812277">
    <property type="component" value="Unassembled WGS sequence"/>
</dbReference>
<proteinExistence type="predicted"/>
<comment type="caution">
    <text evidence="2">The sequence shown here is derived from an EMBL/GenBank/DDBJ whole genome shotgun (WGS) entry which is preliminary data.</text>
</comment>
<accession>A0ABS7D5V4</accession>
<name>A0ABS7D5V4_9BACL</name>
<protein>
    <submittedName>
        <fullName evidence="2">Uncharacterized protein</fullName>
    </submittedName>
</protein>
<dbReference type="RefSeq" id="WP_219872475.1">
    <property type="nucleotide sequence ID" value="NZ_JAHZIJ010000006.1"/>
</dbReference>
<keyword evidence="3" id="KW-1185">Reference proteome</keyword>
<keyword evidence="1" id="KW-0175">Coiled coil</keyword>
<sequence>MQKKAVFKEDEVKRLQRKIKGISEDTNRLRQQINGQVSGWSGDLPVSSMVQQAQRRINQLTDDAEGLVDVVSQALQETTRVQQIIGQGTEKLLRTIGSINPLLGQSLQRSITAHTTFTASFGKKIHHLVTKVIDMLPRDRINSDPVIQKLRAELRQPNLPHPYRIMAEGKLEAILADRELIARMQTAYEVYKKFGNTALMKEAHEQAEKSRQRLRDAGISEELYGAAEDLRRYFPGSEIEACPYDPVTGVLYGSENDRIAMSEDPQYLYLLTLAMQEGDKEAYGIKRLKQYLQATNQILPPEFSYDSRGNKIPNYTYNSRGEKIPIPDTGGSTARQILVNNPDINAAMNHLNSLYNLSREEATDILYALYLTKREWDSNVAAEDIGKDGAVLEEVDLDQLADRYRYIRQVHNHKFEEGFITQIYGTGIQRGQYLIQEDMKVIDMMQQFDISEYSEAMQRSENFDMAMASGPISIVPGLRGMSPIGGRMGSGRSSVKVPVGNINAAQIESKFTIQNKTTQLQLKGLETKGYKPQPGERTATKKEWKALDGETRIRSNLAQSSPISIPSTAAIKVQTKTGYQQIQFKWSDGYYKYELRWHTRTPGAPINQGNTWVIERTTPGNTTGQSRTYHIYTGGNQWTPRHEWQAAITARQNGTATAAQNKMLENGHWPAP</sequence>
<dbReference type="EMBL" id="JAHZIJ010000006">
    <property type="protein sequence ID" value="MBW7475224.1"/>
    <property type="molecule type" value="Genomic_DNA"/>
</dbReference>
<gene>
    <name evidence="2" type="ORF">K0T92_10745</name>
</gene>